<feature type="domain" description="Replication protein A 70 kDa DNA-binding subunit B/D first OB fold" evidence="1">
    <location>
        <begin position="192"/>
        <end position="275"/>
    </location>
</feature>
<dbReference type="InterPro" id="IPR012340">
    <property type="entry name" value="NA-bd_OB-fold"/>
</dbReference>
<protein>
    <recommendedName>
        <fullName evidence="1">Replication protein A 70 kDa DNA-binding subunit B/D first OB fold domain-containing protein</fullName>
    </recommendedName>
</protein>
<proteinExistence type="predicted"/>
<dbReference type="SUPFAM" id="SSF50249">
    <property type="entry name" value="Nucleic acid-binding proteins"/>
    <property type="match status" value="1"/>
</dbReference>
<evidence type="ECO:0000313" key="2">
    <source>
        <dbReference type="EMBL" id="KAF6140240.1"/>
    </source>
</evidence>
<dbReference type="EMBL" id="JACGCM010002394">
    <property type="protein sequence ID" value="KAF6140240.1"/>
    <property type="molecule type" value="Genomic_DNA"/>
</dbReference>
<comment type="caution">
    <text evidence="2">The sequence shown here is derived from an EMBL/GenBank/DDBJ whole genome shotgun (WGS) entry which is preliminary data.</text>
</comment>
<name>A0A7J7LCH5_9MAGN</name>
<dbReference type="AlphaFoldDB" id="A0A7J7LCH5"/>
<evidence type="ECO:0000259" key="1">
    <source>
        <dbReference type="Pfam" id="PF02721"/>
    </source>
</evidence>
<dbReference type="Proteomes" id="UP000541444">
    <property type="component" value="Unassembled WGS sequence"/>
</dbReference>
<accession>A0A7J7LCH5</accession>
<sequence>MTDVRLKRISNFICREQVSDLEFTKGYIYVRVSNIVQNIDSNDIMLITNFEGYENYMVPITFNSLLNESDHNEVISEHHSVIENLNLFNCDDFWVTNSFQILEYSLYAARLTLLEKASELVVILDIEVLAISTHDAVVHELELEYNPIVLLDTEDCVEIDNTSIINSYICFEPVDDGVAVTTDKVNMVTKSYNLIENVNHTIDRWKIKVRISRMWYTYDFIDTKGINRIEMLLINEKGDQMHAIFYKKLVSSYDKTLHEDVIEKLHAISEIKNCNKDDGRSFRRKDIMIKEEMFV</sequence>
<organism evidence="2 3">
    <name type="scientific">Kingdonia uniflora</name>
    <dbReference type="NCBI Taxonomy" id="39325"/>
    <lineage>
        <taxon>Eukaryota</taxon>
        <taxon>Viridiplantae</taxon>
        <taxon>Streptophyta</taxon>
        <taxon>Embryophyta</taxon>
        <taxon>Tracheophyta</taxon>
        <taxon>Spermatophyta</taxon>
        <taxon>Magnoliopsida</taxon>
        <taxon>Ranunculales</taxon>
        <taxon>Circaeasteraceae</taxon>
        <taxon>Kingdonia</taxon>
    </lineage>
</organism>
<dbReference type="InterPro" id="IPR003871">
    <property type="entry name" value="RFA1B/D_OB_1st"/>
</dbReference>
<keyword evidence="3" id="KW-1185">Reference proteome</keyword>
<dbReference type="Gene3D" id="2.40.50.140">
    <property type="entry name" value="Nucleic acid-binding proteins"/>
    <property type="match status" value="1"/>
</dbReference>
<gene>
    <name evidence="2" type="ORF">GIB67_000288</name>
</gene>
<evidence type="ECO:0000313" key="3">
    <source>
        <dbReference type="Proteomes" id="UP000541444"/>
    </source>
</evidence>
<reference evidence="2 3" key="1">
    <citation type="journal article" date="2020" name="IScience">
        <title>Genome Sequencing of the Endangered Kingdonia uniflora (Circaeasteraceae, Ranunculales) Reveals Potential Mechanisms of Evolutionary Specialization.</title>
        <authorList>
            <person name="Sun Y."/>
            <person name="Deng T."/>
            <person name="Zhang A."/>
            <person name="Moore M.J."/>
            <person name="Landis J.B."/>
            <person name="Lin N."/>
            <person name="Zhang H."/>
            <person name="Zhang X."/>
            <person name="Huang J."/>
            <person name="Zhang X."/>
            <person name="Sun H."/>
            <person name="Wang H."/>
        </authorList>
    </citation>
    <scope>NUCLEOTIDE SEQUENCE [LARGE SCALE GENOMIC DNA]</scope>
    <source>
        <strain evidence="2">TB1705</strain>
        <tissue evidence="2">Leaf</tissue>
    </source>
</reference>
<dbReference type="Pfam" id="PF02721">
    <property type="entry name" value="DUF223"/>
    <property type="match status" value="1"/>
</dbReference>